<dbReference type="AlphaFoldDB" id="A0A2K1K4G5"/>
<evidence type="ECO:0000313" key="1">
    <source>
        <dbReference type="EMBL" id="PNR48666.1"/>
    </source>
</evidence>
<organism evidence="1">
    <name type="scientific">Physcomitrium patens</name>
    <name type="common">Spreading-leaved earth moss</name>
    <name type="synonym">Physcomitrella patens</name>
    <dbReference type="NCBI Taxonomy" id="3218"/>
    <lineage>
        <taxon>Eukaryota</taxon>
        <taxon>Viridiplantae</taxon>
        <taxon>Streptophyta</taxon>
        <taxon>Embryophyta</taxon>
        <taxon>Bryophyta</taxon>
        <taxon>Bryophytina</taxon>
        <taxon>Bryopsida</taxon>
        <taxon>Funariidae</taxon>
        <taxon>Funariales</taxon>
        <taxon>Funariaceae</taxon>
        <taxon>Physcomitrium</taxon>
    </lineage>
</organism>
<keyword evidence="3" id="KW-1185">Reference proteome</keyword>
<dbReference type="EMBL" id="ABEU02000009">
    <property type="protein sequence ID" value="PNR48666.1"/>
    <property type="molecule type" value="Genomic_DNA"/>
</dbReference>
<dbReference type="PaxDb" id="3218-PP1S131_59V6.1"/>
<evidence type="ECO:0000313" key="3">
    <source>
        <dbReference type="Proteomes" id="UP000006727"/>
    </source>
</evidence>
<dbReference type="EnsemblPlants" id="Pp3c9_24720V3.1">
    <property type="protein sequence ID" value="PAC:32914014.CDS.1"/>
    <property type="gene ID" value="Pp3c9_24720"/>
</dbReference>
<dbReference type="STRING" id="3218.A0A2K1K4G5"/>
<evidence type="ECO:0000313" key="2">
    <source>
        <dbReference type="EnsemblPlants" id="PAC:32914014.CDS.1"/>
    </source>
</evidence>
<accession>A0A2K1K4G5</accession>
<sequence>MGHVNSWAGAGFWWQSRHHLPPCGSELRKYYNAFWRFIRPHSIRRTFLGDSALVVRASLENPTLINWLLLQKVLRDLLVFLSFSHFPHLPSLRTQDSDLRESHTEWSVRLCTFTQP</sequence>
<dbReference type="InParanoid" id="A0A2K1K4G5"/>
<reference evidence="1 3" key="1">
    <citation type="journal article" date="2008" name="Science">
        <title>The Physcomitrella genome reveals evolutionary insights into the conquest of land by plants.</title>
        <authorList>
            <person name="Rensing S."/>
            <person name="Lang D."/>
            <person name="Zimmer A."/>
            <person name="Terry A."/>
            <person name="Salamov A."/>
            <person name="Shapiro H."/>
            <person name="Nishiyama T."/>
            <person name="Perroud P.-F."/>
            <person name="Lindquist E."/>
            <person name="Kamisugi Y."/>
            <person name="Tanahashi T."/>
            <person name="Sakakibara K."/>
            <person name="Fujita T."/>
            <person name="Oishi K."/>
            <person name="Shin-I T."/>
            <person name="Kuroki Y."/>
            <person name="Toyoda A."/>
            <person name="Suzuki Y."/>
            <person name="Hashimoto A."/>
            <person name="Yamaguchi K."/>
            <person name="Sugano A."/>
            <person name="Kohara Y."/>
            <person name="Fujiyama A."/>
            <person name="Anterola A."/>
            <person name="Aoki S."/>
            <person name="Ashton N."/>
            <person name="Barbazuk W.B."/>
            <person name="Barker E."/>
            <person name="Bennetzen J."/>
            <person name="Bezanilla M."/>
            <person name="Blankenship R."/>
            <person name="Cho S.H."/>
            <person name="Dutcher S."/>
            <person name="Estelle M."/>
            <person name="Fawcett J.A."/>
            <person name="Gundlach H."/>
            <person name="Hanada K."/>
            <person name="Heyl A."/>
            <person name="Hicks K.A."/>
            <person name="Hugh J."/>
            <person name="Lohr M."/>
            <person name="Mayer K."/>
            <person name="Melkozernov A."/>
            <person name="Murata T."/>
            <person name="Nelson D."/>
            <person name="Pils B."/>
            <person name="Prigge M."/>
            <person name="Reiss B."/>
            <person name="Renner T."/>
            <person name="Rombauts S."/>
            <person name="Rushton P."/>
            <person name="Sanderfoot A."/>
            <person name="Schween G."/>
            <person name="Shiu S.-H."/>
            <person name="Stueber K."/>
            <person name="Theodoulou F.L."/>
            <person name="Tu H."/>
            <person name="Van de Peer Y."/>
            <person name="Verrier P.J."/>
            <person name="Waters E."/>
            <person name="Wood A."/>
            <person name="Yang L."/>
            <person name="Cove D."/>
            <person name="Cuming A."/>
            <person name="Hasebe M."/>
            <person name="Lucas S."/>
            <person name="Mishler D.B."/>
            <person name="Reski R."/>
            <person name="Grigoriev I."/>
            <person name="Quatrano R.S."/>
            <person name="Boore J.L."/>
        </authorList>
    </citation>
    <scope>NUCLEOTIDE SEQUENCE [LARGE SCALE GENOMIC DNA]</scope>
    <source>
        <strain evidence="2 3">cv. Gransden 2004</strain>
    </source>
</reference>
<dbReference type="Gramene" id="Pp3c9_24720V3.1">
    <property type="protein sequence ID" value="PAC:32914014.CDS.1"/>
    <property type="gene ID" value="Pp3c9_24720"/>
</dbReference>
<reference evidence="1 3" key="2">
    <citation type="journal article" date="2018" name="Plant J.">
        <title>The Physcomitrella patens chromosome-scale assembly reveals moss genome structure and evolution.</title>
        <authorList>
            <person name="Lang D."/>
            <person name="Ullrich K.K."/>
            <person name="Murat F."/>
            <person name="Fuchs J."/>
            <person name="Jenkins J."/>
            <person name="Haas F.B."/>
            <person name="Piednoel M."/>
            <person name="Gundlach H."/>
            <person name="Van Bel M."/>
            <person name="Meyberg R."/>
            <person name="Vives C."/>
            <person name="Morata J."/>
            <person name="Symeonidi A."/>
            <person name="Hiss M."/>
            <person name="Muchero W."/>
            <person name="Kamisugi Y."/>
            <person name="Saleh O."/>
            <person name="Blanc G."/>
            <person name="Decker E.L."/>
            <person name="van Gessel N."/>
            <person name="Grimwood J."/>
            <person name="Hayes R.D."/>
            <person name="Graham S.W."/>
            <person name="Gunter L.E."/>
            <person name="McDaniel S.F."/>
            <person name="Hoernstein S.N.W."/>
            <person name="Larsson A."/>
            <person name="Li F.W."/>
            <person name="Perroud P.F."/>
            <person name="Phillips J."/>
            <person name="Ranjan P."/>
            <person name="Rokshar D.S."/>
            <person name="Rothfels C.J."/>
            <person name="Schneider L."/>
            <person name="Shu S."/>
            <person name="Stevenson D.W."/>
            <person name="Thummler F."/>
            <person name="Tillich M."/>
            <person name="Villarreal Aguilar J.C."/>
            <person name="Widiez T."/>
            <person name="Wong G.K."/>
            <person name="Wymore A."/>
            <person name="Zhang Y."/>
            <person name="Zimmer A.D."/>
            <person name="Quatrano R.S."/>
            <person name="Mayer K.F.X."/>
            <person name="Goodstein D."/>
            <person name="Casacuberta J.M."/>
            <person name="Vandepoele K."/>
            <person name="Reski R."/>
            <person name="Cuming A.C."/>
            <person name="Tuskan G.A."/>
            <person name="Maumus F."/>
            <person name="Salse J."/>
            <person name="Schmutz J."/>
            <person name="Rensing S.A."/>
        </authorList>
    </citation>
    <scope>NUCLEOTIDE SEQUENCE [LARGE SCALE GENOMIC DNA]</scope>
    <source>
        <strain evidence="2 3">cv. Gransden 2004</strain>
    </source>
</reference>
<reference evidence="2" key="3">
    <citation type="submission" date="2020-12" db="UniProtKB">
        <authorList>
            <consortium name="EnsemblPlants"/>
        </authorList>
    </citation>
    <scope>IDENTIFICATION</scope>
</reference>
<proteinExistence type="predicted"/>
<dbReference type="Proteomes" id="UP000006727">
    <property type="component" value="Chromosome 9"/>
</dbReference>
<gene>
    <name evidence="1" type="ORF">PHYPA_013143</name>
</gene>
<protein>
    <submittedName>
        <fullName evidence="1 2">Uncharacterized protein</fullName>
    </submittedName>
</protein>
<name>A0A2K1K4G5_PHYPA</name>